<reference evidence="5" key="2">
    <citation type="journal article" date="2021" name="PeerJ">
        <title>Extensive microbial diversity within the chicken gut microbiome revealed by metagenomics and culture.</title>
        <authorList>
            <person name="Gilroy R."/>
            <person name="Ravi A."/>
            <person name="Getino M."/>
            <person name="Pursley I."/>
            <person name="Horton D.L."/>
            <person name="Alikhan N.F."/>
            <person name="Baker D."/>
            <person name="Gharbi K."/>
            <person name="Hall N."/>
            <person name="Watson M."/>
            <person name="Adriaenssens E.M."/>
            <person name="Foster-Nyarko E."/>
            <person name="Jarju S."/>
            <person name="Secka A."/>
            <person name="Antonio M."/>
            <person name="Oren A."/>
            <person name="Chaudhuri R.R."/>
            <person name="La Ragione R."/>
            <person name="Hildebrand F."/>
            <person name="Pallen M.J."/>
        </authorList>
    </citation>
    <scope>NUCLEOTIDE SEQUENCE</scope>
    <source>
        <strain evidence="5">ChiW13-3771</strain>
    </source>
</reference>
<dbReference type="GO" id="GO:0005975">
    <property type="term" value="P:carbohydrate metabolic process"/>
    <property type="evidence" value="ECO:0007669"/>
    <property type="project" value="InterPro"/>
</dbReference>
<proteinExistence type="inferred from homology"/>
<dbReference type="PANTHER" id="PTHR31339:SF9">
    <property type="entry name" value="PLASMIN AND FIBRONECTIN-BINDING PROTEIN A"/>
    <property type="match status" value="1"/>
</dbReference>
<protein>
    <submittedName>
        <fullName evidence="5">Glycoside hydrolase family 28 protein</fullName>
    </submittedName>
</protein>
<dbReference type="Gene3D" id="2.160.20.10">
    <property type="entry name" value="Single-stranded right-handed beta-helix, Pectin lyase-like"/>
    <property type="match status" value="1"/>
</dbReference>
<reference evidence="5" key="1">
    <citation type="submission" date="2020-10" db="EMBL/GenBank/DDBJ databases">
        <authorList>
            <person name="Gilroy R."/>
        </authorList>
    </citation>
    <scope>NUCLEOTIDE SEQUENCE</scope>
    <source>
        <strain evidence="5">ChiW13-3771</strain>
    </source>
</reference>
<dbReference type="InterPro" id="IPR012334">
    <property type="entry name" value="Pectin_lyas_fold"/>
</dbReference>
<dbReference type="SUPFAM" id="SSF51126">
    <property type="entry name" value="Pectin lyase-like"/>
    <property type="match status" value="1"/>
</dbReference>
<dbReference type="Pfam" id="PF00295">
    <property type="entry name" value="Glyco_hydro_28"/>
    <property type="match status" value="1"/>
</dbReference>
<evidence type="ECO:0000313" key="5">
    <source>
        <dbReference type="EMBL" id="HIR88876.1"/>
    </source>
</evidence>
<evidence type="ECO:0000256" key="1">
    <source>
        <dbReference type="ARBA" id="ARBA00008834"/>
    </source>
</evidence>
<evidence type="ECO:0000256" key="3">
    <source>
        <dbReference type="ARBA" id="ARBA00023295"/>
    </source>
</evidence>
<comment type="similarity">
    <text evidence="1 4">Belongs to the glycosyl hydrolase 28 family.</text>
</comment>
<keyword evidence="2 4" id="KW-0378">Hydrolase</keyword>
<organism evidence="5 6">
    <name type="scientific">Candidatus Fimimorpha faecalis</name>
    <dbReference type="NCBI Taxonomy" id="2840824"/>
    <lineage>
        <taxon>Bacteria</taxon>
        <taxon>Bacillati</taxon>
        <taxon>Bacillota</taxon>
        <taxon>Clostridia</taxon>
        <taxon>Eubacteriales</taxon>
        <taxon>Candidatus Fimimorpha</taxon>
    </lineage>
</organism>
<evidence type="ECO:0000256" key="2">
    <source>
        <dbReference type="ARBA" id="ARBA00022801"/>
    </source>
</evidence>
<dbReference type="Proteomes" id="UP000824201">
    <property type="component" value="Unassembled WGS sequence"/>
</dbReference>
<sequence length="396" mass="43867">MFHLFLKDGLNLELEEGAVLSAWTEREKFPVLQGAYTSTDGKGEVLLGTWEGEAMPMFAGIITGINVKNAVIYGPGTINGNASRENWWDRPKVIRIAARPRMVFLNHCENIVLAGITVKNSPSWNIHPFFSNHLRFIGLNILGPKDSPNTDGLDPESCDDVEIAGVYFSVGDDCIAVKSGKIEVGAKYKTPSSNITIRQCCMRDGHGSITLGSEMAGGVKNLRALDCVFLHTDRGLRIKTRRGRGKDAVIDGILFEHIKMDHVMTPFVINSFYFCDKDGHTDYVQCKDPLPVDDRTPSVKSLAFHNIHAENCHVAAAFFYGLPEQKIEQVEMKNVYVNYAQEAKSGKPAMMDGIPDEICKMGIYANNIHKFVLENVIVEGADGEAIHIENVDHVLE</sequence>
<gene>
    <name evidence="5" type="ORF">IAC96_08015</name>
</gene>
<evidence type="ECO:0000313" key="6">
    <source>
        <dbReference type="Proteomes" id="UP000824201"/>
    </source>
</evidence>
<accession>A0A9D1JDV5</accession>
<evidence type="ECO:0000256" key="4">
    <source>
        <dbReference type="RuleBase" id="RU361169"/>
    </source>
</evidence>
<keyword evidence="3 4" id="KW-0326">Glycosidase</keyword>
<dbReference type="PANTHER" id="PTHR31339">
    <property type="entry name" value="PECTIN LYASE-RELATED"/>
    <property type="match status" value="1"/>
</dbReference>
<dbReference type="AlphaFoldDB" id="A0A9D1JDV5"/>
<dbReference type="InterPro" id="IPR011050">
    <property type="entry name" value="Pectin_lyase_fold/virulence"/>
</dbReference>
<dbReference type="InterPro" id="IPR051801">
    <property type="entry name" value="GH28_Enzymes"/>
</dbReference>
<dbReference type="InterPro" id="IPR000743">
    <property type="entry name" value="Glyco_hydro_28"/>
</dbReference>
<dbReference type="EMBL" id="DVHN01000101">
    <property type="protein sequence ID" value="HIR88876.1"/>
    <property type="molecule type" value="Genomic_DNA"/>
</dbReference>
<comment type="caution">
    <text evidence="5">The sequence shown here is derived from an EMBL/GenBank/DDBJ whole genome shotgun (WGS) entry which is preliminary data.</text>
</comment>
<name>A0A9D1JDV5_9FIRM</name>
<dbReference type="GO" id="GO:0004650">
    <property type="term" value="F:polygalacturonase activity"/>
    <property type="evidence" value="ECO:0007669"/>
    <property type="project" value="InterPro"/>
</dbReference>